<dbReference type="InterPro" id="IPR003593">
    <property type="entry name" value="AAA+_ATPase"/>
</dbReference>
<keyword evidence="1" id="KW-0813">Transport</keyword>
<proteinExistence type="predicted"/>
<gene>
    <name evidence="5" type="ORF">DRJ00_00200</name>
</gene>
<organism evidence="5 6">
    <name type="scientific">Aerophobetes bacterium</name>
    <dbReference type="NCBI Taxonomy" id="2030807"/>
    <lineage>
        <taxon>Bacteria</taxon>
        <taxon>Candidatus Aerophobota</taxon>
    </lineage>
</organism>
<evidence type="ECO:0000313" key="5">
    <source>
        <dbReference type="EMBL" id="RLE10883.1"/>
    </source>
</evidence>
<name>A0A497E6B5_UNCAE</name>
<dbReference type="Proteomes" id="UP000279422">
    <property type="component" value="Unassembled WGS sequence"/>
</dbReference>
<protein>
    <submittedName>
        <fullName evidence="5">Oligopeptide ABC transporter ATP-binding protein</fullName>
    </submittedName>
</protein>
<evidence type="ECO:0000256" key="3">
    <source>
        <dbReference type="ARBA" id="ARBA00022840"/>
    </source>
</evidence>
<dbReference type="PROSITE" id="PS00211">
    <property type="entry name" value="ABC_TRANSPORTER_1"/>
    <property type="match status" value="1"/>
</dbReference>
<dbReference type="CDD" id="cd03257">
    <property type="entry name" value="ABC_NikE_OppD_transporters"/>
    <property type="match status" value="1"/>
</dbReference>
<dbReference type="PANTHER" id="PTHR43776">
    <property type="entry name" value="TRANSPORT ATP-BINDING PROTEIN"/>
    <property type="match status" value="1"/>
</dbReference>
<dbReference type="PANTHER" id="PTHR43776:SF8">
    <property type="entry name" value="ABC TRANSPORTER, ATP-BINDING PROTEIN"/>
    <property type="match status" value="1"/>
</dbReference>
<dbReference type="FunFam" id="3.40.50.300:FF:000016">
    <property type="entry name" value="Oligopeptide ABC transporter ATP-binding component"/>
    <property type="match status" value="1"/>
</dbReference>
<dbReference type="InterPro" id="IPR013563">
    <property type="entry name" value="Oligopep_ABC_C"/>
</dbReference>
<reference evidence="5 6" key="1">
    <citation type="submission" date="2018-06" db="EMBL/GenBank/DDBJ databases">
        <title>Extensive metabolic versatility and redundancy in microbially diverse, dynamic hydrothermal sediments.</title>
        <authorList>
            <person name="Dombrowski N."/>
            <person name="Teske A."/>
            <person name="Baker B.J."/>
        </authorList>
    </citation>
    <scope>NUCLEOTIDE SEQUENCE [LARGE SCALE GENOMIC DNA]</scope>
    <source>
        <strain evidence="5">B47_G16</strain>
    </source>
</reference>
<dbReference type="InterPro" id="IPR027417">
    <property type="entry name" value="P-loop_NTPase"/>
</dbReference>
<dbReference type="PROSITE" id="PS50893">
    <property type="entry name" value="ABC_TRANSPORTER_2"/>
    <property type="match status" value="1"/>
</dbReference>
<evidence type="ECO:0000313" key="6">
    <source>
        <dbReference type="Proteomes" id="UP000279422"/>
    </source>
</evidence>
<keyword evidence="2" id="KW-0547">Nucleotide-binding</keyword>
<dbReference type="Gene3D" id="3.40.50.300">
    <property type="entry name" value="P-loop containing nucleotide triphosphate hydrolases"/>
    <property type="match status" value="1"/>
</dbReference>
<feature type="domain" description="ABC transporter" evidence="4">
    <location>
        <begin position="7"/>
        <end position="263"/>
    </location>
</feature>
<dbReference type="NCBIfam" id="TIGR01727">
    <property type="entry name" value="oligo_HPY"/>
    <property type="match status" value="1"/>
</dbReference>
<dbReference type="GO" id="GO:0055085">
    <property type="term" value="P:transmembrane transport"/>
    <property type="evidence" value="ECO:0007669"/>
    <property type="project" value="UniProtKB-ARBA"/>
</dbReference>
<evidence type="ECO:0000256" key="1">
    <source>
        <dbReference type="ARBA" id="ARBA00022448"/>
    </source>
</evidence>
<dbReference type="GO" id="GO:0016887">
    <property type="term" value="F:ATP hydrolysis activity"/>
    <property type="evidence" value="ECO:0007669"/>
    <property type="project" value="InterPro"/>
</dbReference>
<accession>A0A497E6B5</accession>
<sequence>MERKVELKVVNLKKYFPVQKSFLERLLSGKIEYVQAVNRISFEVRRGEVFGLVGESGCGKTTTGRLITRLIEPTEGKIIFKGEDVTFIQGERLREFRKYVQIIFQNPYASLNPRMRIGEATAHPLEIHGIATGERKKKMVFEMLEKVGLEPAKKFYDLYPFELSGGQRQRVAIARAMILNPELVVADEPISMIDVSLRAKILELMLMLKEERNLTYVFITHDLAVAKYISDWIGIMYLGEIVEIGRKEQIFSTPYHPYTKALLSAIPVPDPKREKKDIKLKGEVPSSINPPSGCRFHPRCSFAKDKCSNLKPSLKMVDKDHYVACHLY</sequence>
<dbReference type="InterPro" id="IPR003439">
    <property type="entry name" value="ABC_transporter-like_ATP-bd"/>
</dbReference>
<dbReference type="EMBL" id="QMPZ01000001">
    <property type="protein sequence ID" value="RLE10883.1"/>
    <property type="molecule type" value="Genomic_DNA"/>
</dbReference>
<dbReference type="SMART" id="SM00382">
    <property type="entry name" value="AAA"/>
    <property type="match status" value="1"/>
</dbReference>
<evidence type="ECO:0000256" key="2">
    <source>
        <dbReference type="ARBA" id="ARBA00022741"/>
    </source>
</evidence>
<evidence type="ECO:0000259" key="4">
    <source>
        <dbReference type="PROSITE" id="PS50893"/>
    </source>
</evidence>
<dbReference type="SUPFAM" id="SSF52540">
    <property type="entry name" value="P-loop containing nucleoside triphosphate hydrolases"/>
    <property type="match status" value="1"/>
</dbReference>
<dbReference type="InterPro" id="IPR017871">
    <property type="entry name" value="ABC_transporter-like_CS"/>
</dbReference>
<dbReference type="Pfam" id="PF08352">
    <property type="entry name" value="oligo_HPY"/>
    <property type="match status" value="1"/>
</dbReference>
<dbReference type="AlphaFoldDB" id="A0A497E6B5"/>
<dbReference type="Pfam" id="PF00005">
    <property type="entry name" value="ABC_tran"/>
    <property type="match status" value="1"/>
</dbReference>
<dbReference type="GO" id="GO:0015833">
    <property type="term" value="P:peptide transport"/>
    <property type="evidence" value="ECO:0007669"/>
    <property type="project" value="InterPro"/>
</dbReference>
<keyword evidence="3 5" id="KW-0067">ATP-binding</keyword>
<dbReference type="InterPro" id="IPR050319">
    <property type="entry name" value="ABC_transp_ATP-bind"/>
</dbReference>
<comment type="caution">
    <text evidence="5">The sequence shown here is derived from an EMBL/GenBank/DDBJ whole genome shotgun (WGS) entry which is preliminary data.</text>
</comment>
<dbReference type="GO" id="GO:0005524">
    <property type="term" value="F:ATP binding"/>
    <property type="evidence" value="ECO:0007669"/>
    <property type="project" value="UniProtKB-KW"/>
</dbReference>